<feature type="domain" description="Mycothiol-dependent maleylpyruvate isomerase metal-binding" evidence="1">
    <location>
        <begin position="27"/>
        <end position="172"/>
    </location>
</feature>
<dbReference type="Gene3D" id="1.20.120.450">
    <property type="entry name" value="dinb family like domain"/>
    <property type="match status" value="1"/>
</dbReference>
<dbReference type="NCBIfam" id="TIGR03083">
    <property type="entry name" value="maleylpyruvate isomerase family mycothiol-dependent enzyme"/>
    <property type="match status" value="1"/>
</dbReference>
<dbReference type="InterPro" id="IPR017517">
    <property type="entry name" value="Maleyloyr_isom"/>
</dbReference>
<evidence type="ECO:0000313" key="2">
    <source>
        <dbReference type="EMBL" id="MEE4024656.1"/>
    </source>
</evidence>
<name>A0ABU7MWY5_9ACTN</name>
<sequence>MNTTARTPSQPRPAALQHDLAMGLAATEYRRVVELLQSLTPEQWVSTTDCPGWTVRDMSAHMLGMVEMAATLREQRRQMRTARRRKDGLFIDALTALQIEERRHMRPEQIIDSYAQRAPKAVRGRTRTPGLIRRRTLGVPGEFGGEAESWTTGYLTDVILTRDPWMHRIDIARATGAEHTITADHDGVLVADVVAEWAARHGRPFSLNLTGPAGGHWSHGRGGPEIELDAIEFTRILSGRTPGNGLLTTLVPF</sequence>
<dbReference type="GO" id="GO:0016853">
    <property type="term" value="F:isomerase activity"/>
    <property type="evidence" value="ECO:0007669"/>
    <property type="project" value="UniProtKB-KW"/>
</dbReference>
<dbReference type="InterPro" id="IPR024344">
    <property type="entry name" value="MDMPI_metal-binding"/>
</dbReference>
<protein>
    <submittedName>
        <fullName evidence="2">Maleylpyruvate isomerase family mycothiol-dependent enzyme</fullName>
    </submittedName>
</protein>
<dbReference type="SUPFAM" id="SSF109854">
    <property type="entry name" value="DinB/YfiT-like putative metalloenzymes"/>
    <property type="match status" value="1"/>
</dbReference>
<reference evidence="2 3" key="1">
    <citation type="submission" date="2024-01" db="EMBL/GenBank/DDBJ databases">
        <title>Draft genome sequence of Gordonia sp. PKS22-38.</title>
        <authorList>
            <person name="Suphannarot A."/>
            <person name="Mingma R."/>
        </authorList>
    </citation>
    <scope>NUCLEOTIDE SEQUENCE [LARGE SCALE GENOMIC DNA]</scope>
    <source>
        <strain evidence="2 3">PKS22-38</strain>
    </source>
</reference>
<evidence type="ECO:0000313" key="3">
    <source>
        <dbReference type="Proteomes" id="UP001335729"/>
    </source>
</evidence>
<dbReference type="RefSeq" id="WP_330506008.1">
    <property type="nucleotide sequence ID" value="NZ_JAZDUE010000013.1"/>
</dbReference>
<dbReference type="EMBL" id="JAZDUE010000013">
    <property type="protein sequence ID" value="MEE4024656.1"/>
    <property type="molecule type" value="Genomic_DNA"/>
</dbReference>
<proteinExistence type="predicted"/>
<evidence type="ECO:0000259" key="1">
    <source>
        <dbReference type="Pfam" id="PF11716"/>
    </source>
</evidence>
<keyword evidence="3" id="KW-1185">Reference proteome</keyword>
<organism evidence="2 3">
    <name type="scientific">Gordonia prachuapensis</name>
    <dbReference type="NCBI Taxonomy" id="3115651"/>
    <lineage>
        <taxon>Bacteria</taxon>
        <taxon>Bacillati</taxon>
        <taxon>Actinomycetota</taxon>
        <taxon>Actinomycetes</taxon>
        <taxon>Mycobacteriales</taxon>
        <taxon>Gordoniaceae</taxon>
        <taxon>Gordonia</taxon>
    </lineage>
</organism>
<accession>A0ABU7MWY5</accession>
<keyword evidence="2" id="KW-0413">Isomerase</keyword>
<dbReference type="Pfam" id="PF11716">
    <property type="entry name" value="MDMPI_N"/>
    <property type="match status" value="1"/>
</dbReference>
<gene>
    <name evidence="2" type="ORF">V1Y59_16335</name>
</gene>
<dbReference type="Proteomes" id="UP001335729">
    <property type="component" value="Unassembled WGS sequence"/>
</dbReference>
<dbReference type="InterPro" id="IPR034660">
    <property type="entry name" value="DinB/YfiT-like"/>
</dbReference>
<comment type="caution">
    <text evidence="2">The sequence shown here is derived from an EMBL/GenBank/DDBJ whole genome shotgun (WGS) entry which is preliminary data.</text>
</comment>